<dbReference type="AlphaFoldDB" id="A0A183GBC5"/>
<organism evidence="2 3">
    <name type="scientific">Heligmosomoides polygyrus</name>
    <name type="common">Parasitic roundworm</name>
    <dbReference type="NCBI Taxonomy" id="6339"/>
    <lineage>
        <taxon>Eukaryota</taxon>
        <taxon>Metazoa</taxon>
        <taxon>Ecdysozoa</taxon>
        <taxon>Nematoda</taxon>
        <taxon>Chromadorea</taxon>
        <taxon>Rhabditida</taxon>
        <taxon>Rhabditina</taxon>
        <taxon>Rhabditomorpha</taxon>
        <taxon>Strongyloidea</taxon>
        <taxon>Heligmosomidae</taxon>
        <taxon>Heligmosomoides</taxon>
    </lineage>
</organism>
<proteinExistence type="predicted"/>
<dbReference type="EMBL" id="UZAH01031321">
    <property type="protein sequence ID" value="VDP14956.1"/>
    <property type="molecule type" value="Genomic_DNA"/>
</dbReference>
<reference evidence="1 2" key="1">
    <citation type="submission" date="2018-11" db="EMBL/GenBank/DDBJ databases">
        <authorList>
            <consortium name="Pathogen Informatics"/>
        </authorList>
    </citation>
    <scope>NUCLEOTIDE SEQUENCE [LARGE SCALE GENOMIC DNA]</scope>
</reference>
<protein>
    <submittedName>
        <fullName evidence="3">CACTA en-spm transposon protein</fullName>
    </submittedName>
</protein>
<accession>A0A3P8F5B9</accession>
<reference evidence="3" key="2">
    <citation type="submission" date="2019-09" db="UniProtKB">
        <authorList>
            <consortium name="WormBaseParasite"/>
        </authorList>
    </citation>
    <scope>IDENTIFICATION</scope>
</reference>
<accession>A0A183GBC5</accession>
<evidence type="ECO:0000313" key="1">
    <source>
        <dbReference type="EMBL" id="VDP14956.1"/>
    </source>
</evidence>
<sequence length="170" mass="19710">MPKRSRDISEFFDIEAYAVHSLRKEFSADVVSRYCSAKRTDGEHILRLEQVSRSLSEDSRPKRGIQWRRRMDREDRDWKKDHSLALERGVGCESSSRVDVFLKSSECENLPERTTLAFENLTQRWRLPLLRVTDWGTDACFQVPDACFQSVDLNNLMNPGFAQHAGGLMI</sequence>
<dbReference type="WBParaSite" id="HPBE_0001938901-mRNA-1">
    <property type="protein sequence ID" value="HPBE_0001938901-mRNA-1"/>
    <property type="gene ID" value="HPBE_0001938901"/>
</dbReference>
<gene>
    <name evidence="1" type="ORF">HPBE_LOCUS19388</name>
</gene>
<dbReference type="Proteomes" id="UP000050761">
    <property type="component" value="Unassembled WGS sequence"/>
</dbReference>
<name>A0A183GBC5_HELPZ</name>
<keyword evidence="2" id="KW-1185">Reference proteome</keyword>
<evidence type="ECO:0000313" key="3">
    <source>
        <dbReference type="WBParaSite" id="HPBE_0001938901-mRNA-1"/>
    </source>
</evidence>
<evidence type="ECO:0000313" key="2">
    <source>
        <dbReference type="Proteomes" id="UP000050761"/>
    </source>
</evidence>